<reference evidence="2 3" key="1">
    <citation type="submission" date="2024-01" db="EMBL/GenBank/DDBJ databases">
        <title>The genomes of 5 underutilized Papilionoideae crops provide insights into root nodulation and disease resistanc.</title>
        <authorList>
            <person name="Jiang F."/>
        </authorList>
    </citation>
    <scope>NUCLEOTIDE SEQUENCE [LARGE SCALE GENOMIC DNA]</scope>
    <source>
        <strain evidence="2">LVBAO_FW01</strain>
        <tissue evidence="2">Leaves</tissue>
    </source>
</reference>
<accession>A0AAN9PQM2</accession>
<evidence type="ECO:0000313" key="2">
    <source>
        <dbReference type="EMBL" id="KAK7308390.1"/>
    </source>
</evidence>
<proteinExistence type="predicted"/>
<comment type="caution">
    <text evidence="2">The sequence shown here is derived from an EMBL/GenBank/DDBJ whole genome shotgun (WGS) entry which is preliminary data.</text>
</comment>
<dbReference type="EMBL" id="JAYMYQ010000010">
    <property type="protein sequence ID" value="KAK7308390.1"/>
    <property type="molecule type" value="Genomic_DNA"/>
</dbReference>
<name>A0AAN9PQM2_CANGL</name>
<feature type="region of interest" description="Disordered" evidence="1">
    <location>
        <begin position="1"/>
        <end position="55"/>
    </location>
</feature>
<evidence type="ECO:0000256" key="1">
    <source>
        <dbReference type="SAM" id="MobiDB-lite"/>
    </source>
</evidence>
<dbReference type="Proteomes" id="UP001367508">
    <property type="component" value="Unassembled WGS sequence"/>
</dbReference>
<dbReference type="AlphaFoldDB" id="A0AAN9PQM2"/>
<evidence type="ECO:0000313" key="3">
    <source>
        <dbReference type="Proteomes" id="UP001367508"/>
    </source>
</evidence>
<keyword evidence="3" id="KW-1185">Reference proteome</keyword>
<organism evidence="2 3">
    <name type="scientific">Canavalia gladiata</name>
    <name type="common">Sword bean</name>
    <name type="synonym">Dolichos gladiatus</name>
    <dbReference type="NCBI Taxonomy" id="3824"/>
    <lineage>
        <taxon>Eukaryota</taxon>
        <taxon>Viridiplantae</taxon>
        <taxon>Streptophyta</taxon>
        <taxon>Embryophyta</taxon>
        <taxon>Tracheophyta</taxon>
        <taxon>Spermatophyta</taxon>
        <taxon>Magnoliopsida</taxon>
        <taxon>eudicotyledons</taxon>
        <taxon>Gunneridae</taxon>
        <taxon>Pentapetalae</taxon>
        <taxon>rosids</taxon>
        <taxon>fabids</taxon>
        <taxon>Fabales</taxon>
        <taxon>Fabaceae</taxon>
        <taxon>Papilionoideae</taxon>
        <taxon>50 kb inversion clade</taxon>
        <taxon>NPAAA clade</taxon>
        <taxon>indigoferoid/millettioid clade</taxon>
        <taxon>Phaseoleae</taxon>
        <taxon>Canavalia</taxon>
    </lineage>
</organism>
<sequence length="101" mass="11619">MFEGGKKHREREGEAIMTYRGSWRTRSPTLGGGSNREKHRYEEEKNERAEPSPPMAMVMIEKGEVKAMALPSLMKTSNGGRNIVLFLQESKHVVMALWQQW</sequence>
<protein>
    <submittedName>
        <fullName evidence="2">Uncharacterized protein</fullName>
    </submittedName>
</protein>
<gene>
    <name evidence="2" type="ORF">VNO77_41994</name>
</gene>
<feature type="compositionally biased region" description="Basic and acidic residues" evidence="1">
    <location>
        <begin position="35"/>
        <end position="50"/>
    </location>
</feature>